<name>A0ABV5GM21_9FLAO</name>
<protein>
    <submittedName>
        <fullName evidence="1">Uncharacterized protein</fullName>
    </submittedName>
</protein>
<comment type="caution">
    <text evidence="1">The sequence shown here is derived from an EMBL/GenBank/DDBJ whole genome shotgun (WGS) entry which is preliminary data.</text>
</comment>
<keyword evidence="2" id="KW-1185">Reference proteome</keyword>
<accession>A0ABV5GM21</accession>
<dbReference type="Proteomes" id="UP001589607">
    <property type="component" value="Unassembled WGS sequence"/>
</dbReference>
<organism evidence="1 2">
    <name type="scientific">Flavobacterium jumunjinense</name>
    <dbReference type="NCBI Taxonomy" id="998845"/>
    <lineage>
        <taxon>Bacteria</taxon>
        <taxon>Pseudomonadati</taxon>
        <taxon>Bacteroidota</taxon>
        <taxon>Flavobacteriia</taxon>
        <taxon>Flavobacteriales</taxon>
        <taxon>Flavobacteriaceae</taxon>
        <taxon>Flavobacterium</taxon>
    </lineage>
</organism>
<evidence type="ECO:0000313" key="2">
    <source>
        <dbReference type="Proteomes" id="UP001589607"/>
    </source>
</evidence>
<dbReference type="RefSeq" id="WP_236457572.1">
    <property type="nucleotide sequence ID" value="NZ_CBCSGE010000029.1"/>
</dbReference>
<dbReference type="EMBL" id="JBHMEY010000017">
    <property type="protein sequence ID" value="MFB9096362.1"/>
    <property type="molecule type" value="Genomic_DNA"/>
</dbReference>
<evidence type="ECO:0000313" key="1">
    <source>
        <dbReference type="EMBL" id="MFB9096362.1"/>
    </source>
</evidence>
<sequence>MKKNFSGYSSLTEGESFGYSIDKHSLVSKGKGSNMGIELTLEKFFSKE</sequence>
<gene>
    <name evidence="1" type="ORF">ACFFVF_07550</name>
</gene>
<proteinExistence type="predicted"/>
<reference evidence="1 2" key="1">
    <citation type="submission" date="2024-09" db="EMBL/GenBank/DDBJ databases">
        <authorList>
            <person name="Sun Q."/>
            <person name="Mori K."/>
        </authorList>
    </citation>
    <scope>NUCLEOTIDE SEQUENCE [LARGE SCALE GENOMIC DNA]</scope>
    <source>
        <strain evidence="1 2">CECT 7955</strain>
    </source>
</reference>